<gene>
    <name evidence="9" type="primary">eccD_1</name>
    <name evidence="9" type="ORF">GCM10009850_028420</name>
</gene>
<comment type="caution">
    <text evidence="9">The sequence shown here is derived from an EMBL/GenBank/DDBJ whole genome shotgun (WGS) entry which is preliminary data.</text>
</comment>
<protein>
    <submittedName>
        <fullName evidence="9">Type VII secretion integral membrane protein EccD</fullName>
    </submittedName>
</protein>
<dbReference type="Gene3D" id="3.10.20.90">
    <property type="entry name" value="Phosphatidylinositol 3-kinase Catalytic Subunit, Chain A, domain 1"/>
    <property type="match status" value="1"/>
</dbReference>
<feature type="transmembrane region" description="Helical" evidence="7">
    <location>
        <begin position="121"/>
        <end position="139"/>
    </location>
</feature>
<dbReference type="Pfam" id="PF19053">
    <property type="entry name" value="EccD"/>
    <property type="match status" value="1"/>
</dbReference>
<feature type="domain" description="EccD-like transmembrane" evidence="8">
    <location>
        <begin position="118"/>
        <end position="459"/>
    </location>
</feature>
<dbReference type="Proteomes" id="UP001499843">
    <property type="component" value="Unassembled WGS sequence"/>
</dbReference>
<feature type="transmembrane region" description="Helical" evidence="7">
    <location>
        <begin position="371"/>
        <end position="390"/>
    </location>
</feature>
<organism evidence="9 10">
    <name type="scientific">Nonomuraea monospora</name>
    <dbReference type="NCBI Taxonomy" id="568818"/>
    <lineage>
        <taxon>Bacteria</taxon>
        <taxon>Bacillati</taxon>
        <taxon>Actinomycetota</taxon>
        <taxon>Actinomycetes</taxon>
        <taxon>Streptosporangiales</taxon>
        <taxon>Streptosporangiaceae</taxon>
        <taxon>Nonomuraea</taxon>
    </lineage>
</organism>
<reference evidence="9 10" key="1">
    <citation type="journal article" date="2019" name="Int. J. Syst. Evol. Microbiol.">
        <title>The Global Catalogue of Microorganisms (GCM) 10K type strain sequencing project: providing services to taxonomists for standard genome sequencing and annotation.</title>
        <authorList>
            <consortium name="The Broad Institute Genomics Platform"/>
            <consortium name="The Broad Institute Genome Sequencing Center for Infectious Disease"/>
            <person name="Wu L."/>
            <person name="Ma J."/>
        </authorList>
    </citation>
    <scope>NUCLEOTIDE SEQUENCE [LARGE SCALE GENOMIC DNA]</scope>
    <source>
        <strain evidence="9 10">JCM 16114</strain>
    </source>
</reference>
<evidence type="ECO:0000256" key="5">
    <source>
        <dbReference type="ARBA" id="ARBA00022989"/>
    </source>
</evidence>
<dbReference type="RefSeq" id="WP_344474531.1">
    <property type="nucleotide sequence ID" value="NZ_BAAAQX010000006.1"/>
</dbReference>
<evidence type="ECO:0000256" key="1">
    <source>
        <dbReference type="ARBA" id="ARBA00004651"/>
    </source>
</evidence>
<dbReference type="PIRSF" id="PIRSF017804">
    <property type="entry name" value="Secretion_EccD1"/>
    <property type="match status" value="1"/>
</dbReference>
<comment type="similarity">
    <text evidence="2">Belongs to the EccD/Snm4 family.</text>
</comment>
<name>A0ABN3CDE2_9ACTN</name>
<feature type="transmembrane region" description="Helical" evidence="7">
    <location>
        <begin position="233"/>
        <end position="252"/>
    </location>
</feature>
<keyword evidence="10" id="KW-1185">Reference proteome</keyword>
<feature type="transmembrane region" description="Helical" evidence="7">
    <location>
        <begin position="145"/>
        <end position="165"/>
    </location>
</feature>
<dbReference type="InterPro" id="IPR024962">
    <property type="entry name" value="YukD-like"/>
</dbReference>
<feature type="transmembrane region" description="Helical" evidence="7">
    <location>
        <begin position="320"/>
        <end position="338"/>
    </location>
</feature>
<dbReference type="InterPro" id="IPR006707">
    <property type="entry name" value="T7SS_EccD"/>
</dbReference>
<keyword evidence="4 7" id="KW-0812">Transmembrane</keyword>
<evidence type="ECO:0000256" key="7">
    <source>
        <dbReference type="SAM" id="Phobius"/>
    </source>
</evidence>
<evidence type="ECO:0000313" key="10">
    <source>
        <dbReference type="Proteomes" id="UP001499843"/>
    </source>
</evidence>
<evidence type="ECO:0000256" key="2">
    <source>
        <dbReference type="ARBA" id="ARBA00006162"/>
    </source>
</evidence>
<sequence>MPLPLPIVCQVTIVGPGRKADLTLPADIPLPHVLPGLLRMLGEVGGEAASSPGWVLQRLGGEPLDLEQSLSALGVLDAEILYLRPRESPLPPAIFDDVADVVATGVRQGPGNWTAAHTRTAGAASAAALLVLGAAGLALAGLPPLISTIVFAVFALLLIATGTVLSRALGASMSGALIGYAALPYGFLAGLFALAGSANPAGTGAPHLLAALACTALTSALAGTAIASGTSGFLGTAIAASCGASGAAVVMVTGAAPAGVAAVAIAVLLALSPLVPSIAFRLARVPLPALPTTAEELRADNQRLDAAAVQERTLIAQRNATGLVIAVALSVLLAQSLLVPHDALTSYIMSVTLSVTLILRARVFSGRGQRIWLIGSGVAGLAMVACALSAKGGVIGALVVALALLWAALLAVGVGTRLATGKPSPFWGRAVDILEVVLVVELFPLAADVLEIYSWVRGLSG</sequence>
<evidence type="ECO:0000256" key="6">
    <source>
        <dbReference type="ARBA" id="ARBA00023136"/>
    </source>
</evidence>
<dbReference type="Pfam" id="PF08817">
    <property type="entry name" value="YukD"/>
    <property type="match status" value="1"/>
</dbReference>
<dbReference type="EMBL" id="BAAAQX010000006">
    <property type="protein sequence ID" value="GAA2207384.1"/>
    <property type="molecule type" value="Genomic_DNA"/>
</dbReference>
<dbReference type="InterPro" id="IPR044049">
    <property type="entry name" value="EccD_transm"/>
</dbReference>
<proteinExistence type="inferred from homology"/>
<dbReference type="NCBIfam" id="TIGR03920">
    <property type="entry name" value="T7SS_EccD"/>
    <property type="match status" value="1"/>
</dbReference>
<evidence type="ECO:0000256" key="4">
    <source>
        <dbReference type="ARBA" id="ARBA00022692"/>
    </source>
</evidence>
<feature type="transmembrane region" description="Helical" evidence="7">
    <location>
        <begin position="258"/>
        <end position="280"/>
    </location>
</feature>
<keyword evidence="5 7" id="KW-1133">Transmembrane helix</keyword>
<feature type="transmembrane region" description="Helical" evidence="7">
    <location>
        <begin position="208"/>
        <end position="226"/>
    </location>
</feature>
<evidence type="ECO:0000259" key="8">
    <source>
        <dbReference type="Pfam" id="PF19053"/>
    </source>
</evidence>
<feature type="transmembrane region" description="Helical" evidence="7">
    <location>
        <begin position="177"/>
        <end position="196"/>
    </location>
</feature>
<evidence type="ECO:0000313" key="9">
    <source>
        <dbReference type="EMBL" id="GAA2207384.1"/>
    </source>
</evidence>
<comment type="subcellular location">
    <subcellularLocation>
        <location evidence="1">Cell membrane</location>
        <topology evidence="1">Multi-pass membrane protein</topology>
    </subcellularLocation>
</comment>
<feature type="transmembrane region" description="Helical" evidence="7">
    <location>
        <begin position="396"/>
        <end position="414"/>
    </location>
</feature>
<accession>A0ABN3CDE2</accession>
<keyword evidence="3" id="KW-1003">Cell membrane</keyword>
<feature type="transmembrane region" description="Helical" evidence="7">
    <location>
        <begin position="344"/>
        <end position="364"/>
    </location>
</feature>
<evidence type="ECO:0000256" key="3">
    <source>
        <dbReference type="ARBA" id="ARBA00022475"/>
    </source>
</evidence>
<keyword evidence="6 7" id="KW-0472">Membrane</keyword>